<dbReference type="STRING" id="1458985.BJP34_30105"/>
<dbReference type="InterPro" id="IPR000719">
    <property type="entry name" value="Prot_kinase_dom"/>
</dbReference>
<organism evidence="6 7">
    <name type="scientific">Moorena producens PAL-8-15-08-1</name>
    <dbReference type="NCBI Taxonomy" id="1458985"/>
    <lineage>
        <taxon>Bacteria</taxon>
        <taxon>Bacillati</taxon>
        <taxon>Cyanobacteriota</taxon>
        <taxon>Cyanophyceae</taxon>
        <taxon>Coleofasciculales</taxon>
        <taxon>Coleofasciculaceae</taxon>
        <taxon>Moorena</taxon>
    </lineage>
</organism>
<dbReference type="KEGG" id="mpro:BJP34_30105"/>
<dbReference type="Gene3D" id="2.130.10.10">
    <property type="entry name" value="YVTN repeat-like/Quinoprotein amine dehydrogenase"/>
    <property type="match status" value="3"/>
</dbReference>
<dbReference type="SUPFAM" id="SSF50978">
    <property type="entry name" value="WD40 repeat-like"/>
    <property type="match status" value="1"/>
</dbReference>
<dbReference type="InterPro" id="IPR011009">
    <property type="entry name" value="Kinase-like_dom_sf"/>
</dbReference>
<feature type="repeat" description="WD" evidence="4">
    <location>
        <begin position="610"/>
        <end position="644"/>
    </location>
</feature>
<keyword evidence="6" id="KW-0418">Kinase</keyword>
<dbReference type="PROSITE" id="PS50011">
    <property type="entry name" value="PROTEIN_KINASE_DOM"/>
    <property type="match status" value="1"/>
</dbReference>
<feature type="repeat" description="WD" evidence="4">
    <location>
        <begin position="519"/>
        <end position="560"/>
    </location>
</feature>
<dbReference type="InterPro" id="IPR020472">
    <property type="entry name" value="WD40_PAC1"/>
</dbReference>
<dbReference type="Proteomes" id="UP000177870">
    <property type="component" value="Chromosome"/>
</dbReference>
<feature type="repeat" description="WD" evidence="4">
    <location>
        <begin position="393"/>
        <end position="434"/>
    </location>
</feature>
<dbReference type="Gene3D" id="3.30.200.20">
    <property type="entry name" value="Phosphorylase Kinase, domain 1"/>
    <property type="match status" value="1"/>
</dbReference>
<dbReference type="SUPFAM" id="SSF56112">
    <property type="entry name" value="Protein kinase-like (PK-like)"/>
    <property type="match status" value="1"/>
</dbReference>
<keyword evidence="6" id="KW-0808">Transferase</keyword>
<evidence type="ECO:0000313" key="6">
    <source>
        <dbReference type="EMBL" id="AOX03130.1"/>
    </source>
</evidence>
<dbReference type="AlphaFoldDB" id="A0A1D8TZQ3"/>
<feature type="domain" description="Protein kinase" evidence="5">
    <location>
        <begin position="34"/>
        <end position="325"/>
    </location>
</feature>
<feature type="repeat" description="WD" evidence="4">
    <location>
        <begin position="477"/>
        <end position="518"/>
    </location>
</feature>
<feature type="repeat" description="WD" evidence="4">
    <location>
        <begin position="351"/>
        <end position="392"/>
    </location>
</feature>
<sequence length="644" mass="70374">MSYCLNPKCQNRQNPNQARFCAYCGHRLRLGGRFRALRLISIGGMGRTFLGVDEADDSKTKCIIKQLSLQNQDTNNAQKAAESFRQEATRLQVLGQHPQIPELLAYFEADHQLGIPGEPALVHKYIEGESLATELETEGTFRENQVRQVLIELLPVLRFIHSHQVIHRDINPHNIIRRPPPESSLSKLPTRKTRKRFYSWGGRGSELFLVDFSAAKLTTKTVLARTGTMIGSAAYTASEQLMGKAIATSDLYSLGVTCIHLLTNVHPFDMFNSLEGKWVWVDYLRQPVSAPLIRILNKMVENLPDQRYQSAIQVLAALGLPEDFAAIPVTSLSTTVPPKFETPTWKCVQTFSEESSGINSIAFNPKGETLVSGSTDKTITIFNWQAKTVVAKLSGHLNVIEAVGFSPDGEIIASSSGDNTIKLWHGYTGNLIHTLCGHSAWVKCLAISHNGQLLASGSADQTIKLWMLKKASLQTTLFGHLGTVNTVAISKDGQLLASGSADKTIKLWNLVTGKLSATITGHSASVESLTFSPSGKILISGSADKTIKIWLLKSDRYLQIPKKPLLTLTGHGHAVKSIAISPQGNTLISGSADKTVKIWHPGSGELLYTLTDHLGAVTTVAISHDGATIASSSQDNTIKIWKFE</sequence>
<evidence type="ECO:0000256" key="3">
    <source>
        <dbReference type="ARBA" id="ARBA00026184"/>
    </source>
</evidence>
<evidence type="ECO:0000256" key="1">
    <source>
        <dbReference type="ARBA" id="ARBA00022574"/>
    </source>
</evidence>
<dbReference type="PROSITE" id="PS50294">
    <property type="entry name" value="WD_REPEATS_REGION"/>
    <property type="match status" value="7"/>
</dbReference>
<dbReference type="PANTHER" id="PTHR22848">
    <property type="entry name" value="WD40 REPEAT PROTEIN"/>
    <property type="match status" value="1"/>
</dbReference>
<reference evidence="7" key="1">
    <citation type="submission" date="2016-10" db="EMBL/GenBank/DDBJ databases">
        <title>Comparative genomics uncovers the prolific and rare metabolic potential of the cyanobacterial genus Moorea.</title>
        <authorList>
            <person name="Leao T."/>
            <person name="Castelao G."/>
            <person name="Korobeynikov A."/>
            <person name="Monroe E.A."/>
            <person name="Podell S."/>
            <person name="Glukhov E."/>
            <person name="Allen E."/>
            <person name="Gerwick W.H."/>
            <person name="Gerwick L."/>
        </authorList>
    </citation>
    <scope>NUCLEOTIDE SEQUENCE [LARGE SCALE GENOMIC DNA]</scope>
    <source>
        <strain evidence="7">PAL-8-15-08-1</strain>
    </source>
</reference>
<dbReference type="PROSITE" id="PS50082">
    <property type="entry name" value="WD_REPEATS_2"/>
    <property type="match status" value="7"/>
</dbReference>
<dbReference type="CDD" id="cd00200">
    <property type="entry name" value="WD40"/>
    <property type="match status" value="1"/>
</dbReference>
<dbReference type="InterPro" id="IPR015943">
    <property type="entry name" value="WD40/YVTN_repeat-like_dom_sf"/>
</dbReference>
<dbReference type="GO" id="GO:0000398">
    <property type="term" value="P:mRNA splicing, via spliceosome"/>
    <property type="evidence" value="ECO:0007669"/>
    <property type="project" value="InterPro"/>
</dbReference>
<evidence type="ECO:0000313" key="7">
    <source>
        <dbReference type="Proteomes" id="UP000177870"/>
    </source>
</evidence>
<proteinExistence type="predicted"/>
<dbReference type="Pfam" id="PF00069">
    <property type="entry name" value="Pkinase"/>
    <property type="match status" value="1"/>
</dbReference>
<dbReference type="InterPro" id="IPR001680">
    <property type="entry name" value="WD40_rpt"/>
</dbReference>
<evidence type="ECO:0000256" key="4">
    <source>
        <dbReference type="PROSITE-ProRule" id="PRU00221"/>
    </source>
</evidence>
<feature type="repeat" description="WD" evidence="4">
    <location>
        <begin position="568"/>
        <end position="609"/>
    </location>
</feature>
<dbReference type="Gene3D" id="1.10.510.10">
    <property type="entry name" value="Transferase(Phosphotransferase) domain 1"/>
    <property type="match status" value="1"/>
</dbReference>
<dbReference type="GO" id="GO:0005524">
    <property type="term" value="F:ATP binding"/>
    <property type="evidence" value="ECO:0007669"/>
    <property type="project" value="InterPro"/>
</dbReference>
<dbReference type="EMBL" id="CP017599">
    <property type="protein sequence ID" value="AOX03130.1"/>
    <property type="molecule type" value="Genomic_DNA"/>
</dbReference>
<accession>A0A1D8TZQ3</accession>
<dbReference type="InterPro" id="IPR019775">
    <property type="entry name" value="WD40_repeat_CS"/>
</dbReference>
<dbReference type="SMART" id="SM00320">
    <property type="entry name" value="WD40"/>
    <property type="match status" value="7"/>
</dbReference>
<evidence type="ECO:0000256" key="2">
    <source>
        <dbReference type="ARBA" id="ARBA00022737"/>
    </source>
</evidence>
<dbReference type="OrthoDB" id="500858at2"/>
<dbReference type="GO" id="GO:0004672">
    <property type="term" value="F:protein kinase activity"/>
    <property type="evidence" value="ECO:0007669"/>
    <property type="project" value="InterPro"/>
</dbReference>
<keyword evidence="1 4" id="KW-0853">WD repeat</keyword>
<keyword evidence="2" id="KW-0677">Repeat</keyword>
<dbReference type="SMART" id="SM00220">
    <property type="entry name" value="S_TKc"/>
    <property type="match status" value="1"/>
</dbReference>
<dbReference type="PRINTS" id="PR00320">
    <property type="entry name" value="GPROTEINBRPT"/>
</dbReference>
<evidence type="ECO:0000259" key="5">
    <source>
        <dbReference type="PROSITE" id="PS50011"/>
    </source>
</evidence>
<dbReference type="InterPro" id="IPR045184">
    <property type="entry name" value="SMU1"/>
</dbReference>
<dbReference type="CDD" id="cd14014">
    <property type="entry name" value="STKc_PknB_like"/>
    <property type="match status" value="1"/>
</dbReference>
<protein>
    <recommendedName>
        <fullName evidence="3">WD40 repeat-containing protein SMU1</fullName>
    </recommendedName>
</protein>
<gene>
    <name evidence="6" type="ORF">BJP34_30105</name>
</gene>
<dbReference type="RefSeq" id="WP_070395521.1">
    <property type="nucleotide sequence ID" value="NZ_CP017599.1"/>
</dbReference>
<name>A0A1D8TZQ3_9CYAN</name>
<dbReference type="PROSITE" id="PS00678">
    <property type="entry name" value="WD_REPEATS_1"/>
    <property type="match status" value="1"/>
</dbReference>
<feature type="repeat" description="WD" evidence="4">
    <location>
        <begin position="435"/>
        <end position="476"/>
    </location>
</feature>
<dbReference type="InterPro" id="IPR036322">
    <property type="entry name" value="WD40_repeat_dom_sf"/>
</dbReference>
<dbReference type="Pfam" id="PF00400">
    <property type="entry name" value="WD40"/>
    <property type="match status" value="7"/>
</dbReference>
<dbReference type="NCBIfam" id="NF045510">
    <property type="entry name" value="4Cys_prefix_kin"/>
    <property type="match status" value="1"/>
</dbReference>